<dbReference type="GO" id="GO:0015941">
    <property type="term" value="P:pantothenate catabolic process"/>
    <property type="evidence" value="ECO:0007669"/>
    <property type="project" value="InterPro"/>
</dbReference>
<keyword evidence="3" id="KW-0288">FMN</keyword>
<dbReference type="PANTHER" id="PTHR14359">
    <property type="entry name" value="HOMO-OLIGOMERIC FLAVIN CONTAINING CYS DECARBOXYLASE FAMILY"/>
    <property type="match status" value="1"/>
</dbReference>
<dbReference type="Gene3D" id="3.40.50.1950">
    <property type="entry name" value="Flavin prenyltransferase-like"/>
    <property type="match status" value="1"/>
</dbReference>
<comment type="catalytic activity">
    <reaction evidence="3">
        <text>N-[(R)-4-phosphopantothenoyl]-L-cysteine + H(+) = (R)-4'-phosphopantetheine + CO2</text>
        <dbReference type="Rhea" id="RHEA:16793"/>
        <dbReference type="ChEBI" id="CHEBI:15378"/>
        <dbReference type="ChEBI" id="CHEBI:16526"/>
        <dbReference type="ChEBI" id="CHEBI:59458"/>
        <dbReference type="ChEBI" id="CHEBI:61723"/>
        <dbReference type="EC" id="4.1.1.36"/>
    </reaction>
</comment>
<dbReference type="GO" id="GO:0046872">
    <property type="term" value="F:metal ion binding"/>
    <property type="evidence" value="ECO:0007669"/>
    <property type="project" value="UniProtKB-KW"/>
</dbReference>
<comment type="similarity">
    <text evidence="3">In the C-terminal section; belongs to the PPC synthetase family.</text>
</comment>
<protein>
    <recommendedName>
        <fullName evidence="3">Coenzyme A biosynthesis bifunctional protein CoaBC</fullName>
    </recommendedName>
    <alternativeName>
        <fullName evidence="3">DNA/pantothenate metabolism flavoprotein</fullName>
    </alternativeName>
    <alternativeName>
        <fullName evidence="3">Phosphopantothenoylcysteine synthetase/decarboxylase</fullName>
        <shortName evidence="3">PPCS-PPCDC</shortName>
    </alternativeName>
    <domain>
        <recommendedName>
            <fullName evidence="3">Phosphopantothenoylcysteine decarboxylase</fullName>
            <shortName evidence="3">PPC decarboxylase</shortName>
            <shortName evidence="3">PPC-DC</shortName>
            <ecNumber evidence="3">4.1.1.36</ecNumber>
        </recommendedName>
        <alternativeName>
            <fullName evidence="3">CoaC</fullName>
        </alternativeName>
    </domain>
    <domain>
        <recommendedName>
            <fullName evidence="3">Phosphopantothenate--cysteine ligase</fullName>
            <ecNumber evidence="3">6.3.2.5</ecNumber>
        </recommendedName>
        <alternativeName>
            <fullName evidence="3">CoaB</fullName>
        </alternativeName>
        <alternativeName>
            <fullName evidence="3">Phosphopantothenoylcysteine synthetase</fullName>
            <shortName evidence="3">PPC synthetase</shortName>
            <shortName evidence="3">PPC-S</shortName>
        </alternativeName>
    </domain>
</protein>
<dbReference type="HAMAP" id="MF_02225">
    <property type="entry name" value="CoaBC"/>
    <property type="match status" value="1"/>
</dbReference>
<dbReference type="GO" id="GO:0071513">
    <property type="term" value="C:phosphopantothenoylcysteine decarboxylase complex"/>
    <property type="evidence" value="ECO:0007669"/>
    <property type="project" value="TreeGrafter"/>
</dbReference>
<feature type="binding site" evidence="3">
    <location>
        <position position="388"/>
    </location>
    <ligand>
        <name>CTP</name>
        <dbReference type="ChEBI" id="CHEBI:37563"/>
    </ligand>
</feature>
<keyword evidence="3" id="KW-0511">Multifunctional enzyme</keyword>
<feature type="binding site" evidence="3">
    <location>
        <position position="323"/>
    </location>
    <ligand>
        <name>CTP</name>
        <dbReference type="ChEBI" id="CHEBI:37563"/>
    </ligand>
</feature>
<feature type="region of interest" description="Phosphopantothenoylcysteine decarboxylase" evidence="3">
    <location>
        <begin position="1"/>
        <end position="234"/>
    </location>
</feature>
<sequence>MSPRLTIVVGVTGGIAAYKAVGVIRALVLEGHSVHVVATEAALRFVGRPTLEAISRNPVATDLYEGVAEVRHVAIGQSADLIVIAPATANTIAKLAAGLADDLLGNTVLASTAPLVIAPAMHTEMWRNPATVANIATLRSRGVTVVGPASGQLTGADSGPGRMEEPEVIVRAALRAAGAMPRAVEAPAHAPVAVPAGSPAEATAVNDVVVLSERRRANEAARRPRGGVDLAGKRVVVTAGGTREPLDPVRFLGNRSSGRQGVAIASAAQARGADVVLIAAHLEVDPPEGVELIEVQTALELQEAVEEAARSADVVVMTAAVADYRPAETREAKIKKSDHGDTLTLELVANPDILAGLSAHKRDDQVVVGFAAETEPDPQALIELGRTKLAAKGSDFLVLNQVGWSQGFATESNEVVVLRKGGDIVMEASGSKLSVADRILDVIA</sequence>
<dbReference type="GO" id="GO:0004633">
    <property type="term" value="F:phosphopantothenoylcysteine decarboxylase activity"/>
    <property type="evidence" value="ECO:0007669"/>
    <property type="project" value="UniProtKB-UniRule"/>
</dbReference>
<feature type="binding site" evidence="3">
    <location>
        <position position="392"/>
    </location>
    <ligand>
        <name>CTP</name>
        <dbReference type="ChEBI" id="CHEBI:37563"/>
    </ligand>
</feature>
<dbReference type="PANTHER" id="PTHR14359:SF6">
    <property type="entry name" value="PHOSPHOPANTOTHENOYLCYSTEINE DECARBOXYLASE"/>
    <property type="match status" value="1"/>
</dbReference>
<dbReference type="EC" id="6.3.2.5" evidence="3"/>
<comment type="function">
    <text evidence="3">Catalyzes two sequential steps in the biosynthesis of coenzyme A. In the first step cysteine is conjugated to 4'-phosphopantothenate to form 4-phosphopantothenoylcysteine. In the second step the latter compound is decarboxylated to form 4'-phosphopantotheine.</text>
</comment>
<dbReference type="GO" id="GO:0004632">
    <property type="term" value="F:phosphopantothenate--cysteine ligase activity"/>
    <property type="evidence" value="ECO:0007669"/>
    <property type="project" value="UniProtKB-UniRule"/>
</dbReference>
<reference evidence="6 7" key="1">
    <citation type="submission" date="2020-07" db="EMBL/GenBank/DDBJ databases">
        <title>Sequencing the genomes of 1000 actinobacteria strains.</title>
        <authorList>
            <person name="Klenk H.-P."/>
        </authorList>
    </citation>
    <scope>NUCLEOTIDE SEQUENCE [LARGE SCALE GENOMIC DNA]</scope>
    <source>
        <strain evidence="6 7">DSM 23871</strain>
    </source>
</reference>
<dbReference type="Pfam" id="PF04127">
    <property type="entry name" value="DFP"/>
    <property type="match status" value="1"/>
</dbReference>
<comment type="similarity">
    <text evidence="3">In the N-terminal section; belongs to the HFCD (homo-oligomeric flavin containing Cys decarboxylase) superfamily.</text>
</comment>
<keyword evidence="7" id="KW-1185">Reference proteome</keyword>
<dbReference type="InterPro" id="IPR036551">
    <property type="entry name" value="Flavin_trans-like"/>
</dbReference>
<dbReference type="InterPro" id="IPR003382">
    <property type="entry name" value="Flavoprotein"/>
</dbReference>
<dbReference type="UniPathway" id="UPA00241">
    <property type="reaction ID" value="UER00353"/>
</dbReference>
<dbReference type="Pfam" id="PF02441">
    <property type="entry name" value="Flavoprotein"/>
    <property type="match status" value="1"/>
</dbReference>
<evidence type="ECO:0000313" key="6">
    <source>
        <dbReference type="EMBL" id="NYD73670.1"/>
    </source>
</evidence>
<keyword evidence="3 6" id="KW-0436">Ligase</keyword>
<comment type="caution">
    <text evidence="3">Lacks conserved residue(s) required for the propagation of feature annotation.</text>
</comment>
<accession>A0A852SYZ3</accession>
<keyword evidence="3" id="KW-0285">Flavoprotein</keyword>
<keyword evidence="1 3" id="KW-0210">Decarboxylase</keyword>
<keyword evidence="2 3" id="KW-0456">Lyase</keyword>
<dbReference type="Gene3D" id="3.40.50.10300">
    <property type="entry name" value="CoaB-like"/>
    <property type="match status" value="1"/>
</dbReference>
<feature type="binding site" evidence="3">
    <location>
        <position position="370"/>
    </location>
    <ligand>
        <name>CTP</name>
        <dbReference type="ChEBI" id="CHEBI:37563"/>
    </ligand>
</feature>
<dbReference type="InterPro" id="IPR005252">
    <property type="entry name" value="CoaBC"/>
</dbReference>
<dbReference type="Proteomes" id="UP000589620">
    <property type="component" value="Unassembled WGS sequence"/>
</dbReference>
<comment type="catalytic activity">
    <reaction evidence="3">
        <text>(R)-4'-phosphopantothenate + L-cysteine + CTP = N-[(R)-4-phosphopantothenoyl]-L-cysteine + CMP + diphosphate + H(+)</text>
        <dbReference type="Rhea" id="RHEA:19397"/>
        <dbReference type="ChEBI" id="CHEBI:10986"/>
        <dbReference type="ChEBI" id="CHEBI:15378"/>
        <dbReference type="ChEBI" id="CHEBI:33019"/>
        <dbReference type="ChEBI" id="CHEBI:35235"/>
        <dbReference type="ChEBI" id="CHEBI:37563"/>
        <dbReference type="ChEBI" id="CHEBI:59458"/>
        <dbReference type="ChEBI" id="CHEBI:60377"/>
        <dbReference type="EC" id="6.3.2.5"/>
    </reaction>
</comment>
<comment type="pathway">
    <text evidence="3">Cofactor biosynthesis; coenzyme A biosynthesis; CoA from (R)-pantothenate: step 3/5.</text>
</comment>
<dbReference type="AlphaFoldDB" id="A0A852SYZ3"/>
<evidence type="ECO:0000256" key="2">
    <source>
        <dbReference type="ARBA" id="ARBA00023239"/>
    </source>
</evidence>
<dbReference type="SUPFAM" id="SSF102645">
    <property type="entry name" value="CoaB-like"/>
    <property type="match status" value="1"/>
</dbReference>
<name>A0A852SYZ3_9MICO</name>
<dbReference type="GO" id="GO:0015937">
    <property type="term" value="P:coenzyme A biosynthetic process"/>
    <property type="evidence" value="ECO:0007669"/>
    <property type="project" value="UniProtKB-UniRule"/>
</dbReference>
<organism evidence="6 7">
    <name type="scientific">Leifsonia soli</name>
    <dbReference type="NCBI Taxonomy" id="582665"/>
    <lineage>
        <taxon>Bacteria</taxon>
        <taxon>Bacillati</taxon>
        <taxon>Actinomycetota</taxon>
        <taxon>Actinomycetes</taxon>
        <taxon>Micrococcales</taxon>
        <taxon>Microbacteriaceae</taxon>
        <taxon>Leifsonia</taxon>
    </lineage>
</organism>
<dbReference type="InterPro" id="IPR007085">
    <property type="entry name" value="DNA/pantothenate-metab_flavo_C"/>
</dbReference>
<evidence type="ECO:0000256" key="1">
    <source>
        <dbReference type="ARBA" id="ARBA00022793"/>
    </source>
</evidence>
<gene>
    <name evidence="3" type="primary">coaBC</name>
    <name evidence="6" type="ORF">BJ963_001189</name>
</gene>
<dbReference type="EC" id="4.1.1.36" evidence="3"/>
<comment type="pathway">
    <text evidence="3">Cofactor biosynthesis; coenzyme A biosynthesis; CoA from (R)-pantothenate: step 2/5.</text>
</comment>
<dbReference type="EMBL" id="JACCBJ010000001">
    <property type="protein sequence ID" value="NYD73670.1"/>
    <property type="molecule type" value="Genomic_DNA"/>
</dbReference>
<feature type="binding site" evidence="3">
    <location>
        <begin position="351"/>
        <end position="354"/>
    </location>
    <ligand>
        <name>CTP</name>
        <dbReference type="ChEBI" id="CHEBI:37563"/>
    </ligand>
</feature>
<feature type="binding site" evidence="3">
    <location>
        <position position="333"/>
    </location>
    <ligand>
        <name>CTP</name>
        <dbReference type="ChEBI" id="CHEBI:37563"/>
    </ligand>
</feature>
<evidence type="ECO:0000259" key="4">
    <source>
        <dbReference type="Pfam" id="PF02441"/>
    </source>
</evidence>
<comment type="cofactor">
    <cofactor evidence="3">
        <name>Mg(2+)</name>
        <dbReference type="ChEBI" id="CHEBI:18420"/>
    </cofactor>
</comment>
<feature type="region of interest" description="Phosphopantothenate--cysteine ligase" evidence="3">
    <location>
        <begin position="235"/>
        <end position="444"/>
    </location>
</feature>
<dbReference type="SUPFAM" id="SSF52507">
    <property type="entry name" value="Homo-oligomeric flavin-containing Cys decarboxylases, HFCD"/>
    <property type="match status" value="1"/>
</dbReference>
<dbReference type="GO" id="GO:0010181">
    <property type="term" value="F:FMN binding"/>
    <property type="evidence" value="ECO:0007669"/>
    <property type="project" value="UniProtKB-UniRule"/>
</dbReference>
<comment type="cofactor">
    <cofactor evidence="3">
        <name>FMN</name>
        <dbReference type="ChEBI" id="CHEBI:58210"/>
    </cofactor>
    <text evidence="3">Binds 1 FMN per subunit.</text>
</comment>
<evidence type="ECO:0000313" key="7">
    <source>
        <dbReference type="Proteomes" id="UP000589620"/>
    </source>
</evidence>
<feature type="domain" description="Flavoprotein" evidence="4">
    <location>
        <begin position="6"/>
        <end position="175"/>
    </location>
</feature>
<proteinExistence type="inferred from homology"/>
<keyword evidence="3" id="KW-0479">Metal-binding</keyword>
<feature type="domain" description="DNA/pantothenate metabolism flavoprotein C-terminal" evidence="5">
    <location>
        <begin position="230"/>
        <end position="443"/>
    </location>
</feature>
<evidence type="ECO:0000259" key="5">
    <source>
        <dbReference type="Pfam" id="PF04127"/>
    </source>
</evidence>
<comment type="caution">
    <text evidence="6">The sequence shown here is derived from an EMBL/GenBank/DDBJ whole genome shotgun (WGS) entry which is preliminary data.</text>
</comment>
<evidence type="ECO:0000256" key="3">
    <source>
        <dbReference type="HAMAP-Rule" id="MF_02225"/>
    </source>
</evidence>
<keyword evidence="3" id="KW-0460">Magnesium</keyword>
<dbReference type="InterPro" id="IPR035929">
    <property type="entry name" value="CoaB-like_sf"/>
</dbReference>